<keyword evidence="3" id="KW-1185">Reference proteome</keyword>
<name>A0A8W8LWT7_MAGGI</name>
<dbReference type="EnsemblMetazoa" id="G29963.1">
    <property type="protein sequence ID" value="G29963.1:cds"/>
    <property type="gene ID" value="G29963"/>
</dbReference>
<evidence type="ECO:0000313" key="2">
    <source>
        <dbReference type="EnsemblMetazoa" id="G29963.1:cds"/>
    </source>
</evidence>
<evidence type="ECO:0000256" key="1">
    <source>
        <dbReference type="SAM" id="SignalP"/>
    </source>
</evidence>
<evidence type="ECO:0008006" key="4">
    <source>
        <dbReference type="Google" id="ProtNLM"/>
    </source>
</evidence>
<dbReference type="SUPFAM" id="SSF53822">
    <property type="entry name" value="Periplasmic binding protein-like I"/>
    <property type="match status" value="1"/>
</dbReference>
<proteinExistence type="predicted"/>
<accession>A0A8W8LWT7</accession>
<reference evidence="2" key="1">
    <citation type="submission" date="2022-08" db="UniProtKB">
        <authorList>
            <consortium name="EnsemblMetazoa"/>
        </authorList>
    </citation>
    <scope>IDENTIFICATION</scope>
    <source>
        <strain evidence="2">05x7-T-G4-1.051#20</strain>
    </source>
</reference>
<feature type="signal peptide" evidence="1">
    <location>
        <begin position="1"/>
        <end position="29"/>
    </location>
</feature>
<organism evidence="2 3">
    <name type="scientific">Magallana gigas</name>
    <name type="common">Pacific oyster</name>
    <name type="synonym">Crassostrea gigas</name>
    <dbReference type="NCBI Taxonomy" id="29159"/>
    <lineage>
        <taxon>Eukaryota</taxon>
        <taxon>Metazoa</taxon>
        <taxon>Spiralia</taxon>
        <taxon>Lophotrochozoa</taxon>
        <taxon>Mollusca</taxon>
        <taxon>Bivalvia</taxon>
        <taxon>Autobranchia</taxon>
        <taxon>Pteriomorphia</taxon>
        <taxon>Ostreida</taxon>
        <taxon>Ostreoidea</taxon>
        <taxon>Ostreidae</taxon>
        <taxon>Magallana</taxon>
    </lineage>
</organism>
<dbReference type="InterPro" id="IPR028082">
    <property type="entry name" value="Peripla_BP_I"/>
</dbReference>
<evidence type="ECO:0000313" key="3">
    <source>
        <dbReference type="Proteomes" id="UP000005408"/>
    </source>
</evidence>
<dbReference type="AlphaFoldDB" id="A0A8W8LWT7"/>
<keyword evidence="1" id="KW-0732">Signal</keyword>
<protein>
    <recommendedName>
        <fullName evidence="4">Receptor ligand binding region domain-containing protein</fullName>
    </recommendedName>
</protein>
<sequence>METIIHFTMFLQLSVIFSVVLLSTKRVEAEVVTPMYSAGGDPEVDMVKKGISPIPGLVIYDTCGDVRRTLVILGSLLSSQSTNISSVISYGQPALQSRISQFLQPFGILHININQTAYVSTQGDRSIDISTVSPWRVRDILTIVMELKWNNFALISSQHPSAIASRDLFLKMAAPYSLCISSVFIHDKDKEYDDLPSHVILFVSADDRYDEIISSTSFANSFVLLTSDHWEDLTSNFTDKFLYLEHLNTSTNLGRNTFRAVHDGFSEDITPFTGMYQLMKDVGGEMTSYINRGYITVAEVYGNEISIRNTLTWSRVKSLPHDACPKNQLWQLYNTFPTSNKS</sequence>
<feature type="chain" id="PRO_5036467272" description="Receptor ligand binding region domain-containing protein" evidence="1">
    <location>
        <begin position="30"/>
        <end position="342"/>
    </location>
</feature>
<dbReference type="Gene3D" id="3.40.50.2300">
    <property type="match status" value="2"/>
</dbReference>
<dbReference type="Proteomes" id="UP000005408">
    <property type="component" value="Unassembled WGS sequence"/>
</dbReference>